<dbReference type="InterPro" id="IPR001732">
    <property type="entry name" value="UDP-Glc/GDP-Man_DH_N"/>
</dbReference>
<dbReference type="InterPro" id="IPR028357">
    <property type="entry name" value="UDPglc_DH_bac"/>
</dbReference>
<keyword evidence="13" id="KW-1185">Reference proteome</keyword>
<evidence type="ECO:0000256" key="10">
    <source>
        <dbReference type="SAM" id="MobiDB-lite"/>
    </source>
</evidence>
<feature type="binding site" evidence="8">
    <location>
        <position position="419"/>
    </location>
    <ligand>
        <name>substrate</name>
    </ligand>
</feature>
<feature type="binding site" evidence="9">
    <location>
        <position position="92"/>
    </location>
    <ligand>
        <name>NAD(+)</name>
        <dbReference type="ChEBI" id="CHEBI:57540"/>
    </ligand>
</feature>
<organism evidence="12 13">
    <name type="scientific">Cryphonectria parasitica (strain ATCC 38755 / EP155)</name>
    <dbReference type="NCBI Taxonomy" id="660469"/>
    <lineage>
        <taxon>Eukaryota</taxon>
        <taxon>Fungi</taxon>
        <taxon>Dikarya</taxon>
        <taxon>Ascomycota</taxon>
        <taxon>Pezizomycotina</taxon>
        <taxon>Sordariomycetes</taxon>
        <taxon>Sordariomycetidae</taxon>
        <taxon>Diaporthales</taxon>
        <taxon>Cryphonectriaceae</taxon>
        <taxon>Cryphonectria-Endothia species complex</taxon>
        <taxon>Cryphonectria</taxon>
    </lineage>
</organism>
<dbReference type="RefSeq" id="XP_040773640.1">
    <property type="nucleotide sequence ID" value="XM_040917614.1"/>
</dbReference>
<dbReference type="PANTHER" id="PTHR11374">
    <property type="entry name" value="UDP-GLUCOSE DEHYDROGENASE/UDP-MANNAC DEHYDROGENASE"/>
    <property type="match status" value="1"/>
</dbReference>
<dbReference type="PANTHER" id="PTHR11374:SF3">
    <property type="entry name" value="UDP-GLUCOSE 6-DEHYDROGENASE"/>
    <property type="match status" value="1"/>
</dbReference>
<feature type="region of interest" description="Disordered" evidence="10">
    <location>
        <begin position="1"/>
        <end position="53"/>
    </location>
</feature>
<comment type="catalytic activity">
    <reaction evidence="6">
        <text>UDP-alpha-D-glucose + 2 NAD(+) + H2O = UDP-alpha-D-glucuronate + 2 NADH + 3 H(+)</text>
        <dbReference type="Rhea" id="RHEA:23596"/>
        <dbReference type="ChEBI" id="CHEBI:15377"/>
        <dbReference type="ChEBI" id="CHEBI:15378"/>
        <dbReference type="ChEBI" id="CHEBI:57540"/>
        <dbReference type="ChEBI" id="CHEBI:57945"/>
        <dbReference type="ChEBI" id="CHEBI:58052"/>
        <dbReference type="ChEBI" id="CHEBI:58885"/>
        <dbReference type="EC" id="1.1.1.22"/>
    </reaction>
</comment>
<dbReference type="InterPro" id="IPR036291">
    <property type="entry name" value="NAD(P)-bd_dom_sf"/>
</dbReference>
<sequence length="632" mass="67879">MEPLTASSSSASDKCGSDAATPATSSSSSRVESPERKADDVVTRHTRSDTVTAVPSTPSVKSICFVGAGFVGGPTAALIAYHNPHITVNVVDLNAQRIAAWNSNHLPIHENGLPKIVRIARDGTKATTVTLPAPESRNSIHILARKPNLFFSCNVNTCISEADIIFICVNTPTKMYGVGAGASADLCALEAATRTIATHARDGAVVVEKSTVPCGTATIISNILRQHRPDASFEVLSNPEFLAEGSAVANLTNPDRILIGSQPNNPSGRQAAASLQAIYASWIPTDRILTVNTFSSELAKLVANAMLAQRISSINAVSALCEELGADVDEVSRALGADARIGPRFLHAGVGFGGSCFEKDILNLAYLARCLHLDEVAEYWTSVLAINKYQRERFASAVIGRLNGTLRGKKVAVFGFAFKDGTNDTRNSVAVHVIEKLVAELPREVAIFDPGCVPDEIKEEMKRAMEDKSETARMKVTNGWREAVDGASAVCILTQWDQFRGPRASAIASKNHTALIPHNDNYFSSLFCEASSKEYSEVDISVLEQEVANSRAAGTAHSDDPLERLLPLDACKSGCPHCQRTLELSGNDDFVDWEAVSAMMEDHSWIFDGRNVVDGQYLRSLGFQVHSIGKGL</sequence>
<comment type="caution">
    <text evidence="12">The sequence shown here is derived from an EMBL/GenBank/DDBJ whole genome shotgun (WGS) entry which is preliminary data.</text>
</comment>
<feature type="binding site" evidence="8">
    <location>
        <position position="353"/>
    </location>
    <ligand>
        <name>substrate</name>
    </ligand>
</feature>
<feature type="binding site" evidence="9">
    <location>
        <position position="244"/>
    </location>
    <ligand>
        <name>NAD(+)</name>
        <dbReference type="ChEBI" id="CHEBI:57540"/>
    </ligand>
</feature>
<feature type="binding site" evidence="8">
    <location>
        <begin position="241"/>
        <end position="244"/>
    </location>
    <ligand>
        <name>substrate</name>
    </ligand>
</feature>
<dbReference type="InterPro" id="IPR014026">
    <property type="entry name" value="UDP-Glc/GDP-Man_DH_dimer"/>
</dbReference>
<reference evidence="12" key="1">
    <citation type="journal article" date="2020" name="Phytopathology">
        <title>Genome sequence of the chestnut blight fungus Cryphonectria parasitica EP155: A fundamental resource for an archetypical invasive plant pathogen.</title>
        <authorList>
            <person name="Crouch J.A."/>
            <person name="Dawe A."/>
            <person name="Aerts A."/>
            <person name="Barry K."/>
            <person name="Churchill A.C.L."/>
            <person name="Grimwood J."/>
            <person name="Hillman B."/>
            <person name="Milgroom M.G."/>
            <person name="Pangilinan J."/>
            <person name="Smith M."/>
            <person name="Salamov A."/>
            <person name="Schmutz J."/>
            <person name="Yadav J."/>
            <person name="Grigoriev I.V."/>
            <person name="Nuss D."/>
        </authorList>
    </citation>
    <scope>NUCLEOTIDE SEQUENCE</scope>
    <source>
        <strain evidence="12">EP155</strain>
    </source>
</reference>
<gene>
    <name evidence="12" type="ORF">M406DRAFT_263763</name>
</gene>
<dbReference type="InterPro" id="IPR017476">
    <property type="entry name" value="UDP-Glc/GDP-Man"/>
</dbReference>
<dbReference type="PIRSF" id="PIRSF000124">
    <property type="entry name" value="UDPglc_GDPman_dh"/>
    <property type="match status" value="1"/>
</dbReference>
<evidence type="ECO:0000256" key="5">
    <source>
        <dbReference type="ARBA" id="ARBA00023027"/>
    </source>
</evidence>
<feature type="binding site" evidence="9">
    <location>
        <position position="211"/>
    </location>
    <ligand>
        <name>NAD(+)</name>
        <dbReference type="ChEBI" id="CHEBI:57540"/>
    </ligand>
</feature>
<feature type="compositionally biased region" description="Basic and acidic residues" evidence="10">
    <location>
        <begin position="32"/>
        <end position="48"/>
    </location>
</feature>
<evidence type="ECO:0000259" key="11">
    <source>
        <dbReference type="SMART" id="SM00984"/>
    </source>
</evidence>
<feature type="binding site" evidence="8">
    <location>
        <begin position="345"/>
        <end position="349"/>
    </location>
    <ligand>
        <name>substrate</name>
    </ligand>
</feature>
<dbReference type="GO" id="GO:0006024">
    <property type="term" value="P:glycosaminoglycan biosynthetic process"/>
    <property type="evidence" value="ECO:0007669"/>
    <property type="project" value="TreeGrafter"/>
</dbReference>
<dbReference type="EMBL" id="MU032350">
    <property type="protein sequence ID" value="KAF3762661.1"/>
    <property type="molecule type" value="Genomic_DNA"/>
</dbReference>
<dbReference type="FunFam" id="3.40.50.720:FF:000032">
    <property type="entry name" value="UDP-glucose 6-dehydrogenase"/>
    <property type="match status" value="1"/>
</dbReference>
<evidence type="ECO:0000256" key="1">
    <source>
        <dbReference type="ARBA" id="ARBA00004701"/>
    </source>
</evidence>
<dbReference type="OrthoDB" id="5059218at2759"/>
<evidence type="ECO:0000256" key="2">
    <source>
        <dbReference type="ARBA" id="ARBA00006601"/>
    </source>
</evidence>
<dbReference type="GO" id="GO:0003979">
    <property type="term" value="F:UDP-glucose 6-dehydrogenase activity"/>
    <property type="evidence" value="ECO:0007669"/>
    <property type="project" value="UniProtKB-EC"/>
</dbReference>
<dbReference type="FunFam" id="1.20.5.100:FF:000001">
    <property type="entry name" value="UDP-glucose 6-dehydrogenase"/>
    <property type="match status" value="1"/>
</dbReference>
<dbReference type="SUPFAM" id="SSF52413">
    <property type="entry name" value="UDP-glucose/GDP-mannose dehydrogenase C-terminal domain"/>
    <property type="match status" value="1"/>
</dbReference>
<dbReference type="EC" id="1.1.1.22" evidence="3"/>
<feature type="binding site" evidence="9">
    <location>
        <position position="97"/>
    </location>
    <ligand>
        <name>NAD(+)</name>
        <dbReference type="ChEBI" id="CHEBI:57540"/>
    </ligand>
</feature>
<dbReference type="Gene3D" id="1.20.5.100">
    <property type="entry name" value="Cytochrome c1, transmembrane anchor, C-terminal"/>
    <property type="match status" value="1"/>
</dbReference>
<evidence type="ECO:0000256" key="4">
    <source>
        <dbReference type="ARBA" id="ARBA00023002"/>
    </source>
</evidence>
<proteinExistence type="inferred from homology"/>
<name>A0A9P4XXD6_CRYP1</name>
<dbReference type="InterPro" id="IPR008927">
    <property type="entry name" value="6-PGluconate_DH-like_C_sf"/>
</dbReference>
<evidence type="ECO:0000256" key="3">
    <source>
        <dbReference type="ARBA" id="ARBA00012954"/>
    </source>
</evidence>
<feature type="binding site" evidence="9">
    <location>
        <position position="426"/>
    </location>
    <ligand>
        <name>NAD(+)</name>
        <dbReference type="ChEBI" id="CHEBI:57540"/>
    </ligand>
</feature>
<dbReference type="Pfam" id="PF00984">
    <property type="entry name" value="UDPG_MGDP_dh"/>
    <property type="match status" value="1"/>
</dbReference>
<protein>
    <recommendedName>
        <fullName evidence="3">UDP-glucose 6-dehydrogenase</fullName>
        <ecNumber evidence="3">1.1.1.22</ecNumber>
    </recommendedName>
</protein>
<dbReference type="AlphaFoldDB" id="A0A9P4XXD6"/>
<evidence type="ECO:0000256" key="9">
    <source>
        <dbReference type="PIRSR" id="PIRSR500134-3"/>
    </source>
</evidence>
<keyword evidence="5 9" id="KW-0520">NAD</keyword>
<feature type="domain" description="UDP-glucose/GDP-mannose dehydrogenase C-terminal" evidence="11">
    <location>
        <begin position="412"/>
        <end position="518"/>
    </location>
</feature>
<evidence type="ECO:0000256" key="6">
    <source>
        <dbReference type="ARBA" id="ARBA00047473"/>
    </source>
</evidence>
<comment type="pathway">
    <text evidence="1">Nucleotide-sugar biosynthesis; UDP-alpha-D-glucuronate biosynthesis; UDP-alpha-D-glucuronate from UDP-alpha-D-glucose: step 1/1.</text>
</comment>
<dbReference type="Gene3D" id="3.40.50.720">
    <property type="entry name" value="NAD(P)-binding Rossmann-like Domain"/>
    <property type="match status" value="2"/>
</dbReference>
<evidence type="ECO:0000256" key="8">
    <source>
        <dbReference type="PIRSR" id="PIRSR500134-2"/>
    </source>
</evidence>
<feature type="binding site" evidence="8">
    <location>
        <position position="300"/>
    </location>
    <ligand>
        <name>substrate</name>
    </ligand>
</feature>
<feature type="binding site" evidence="9">
    <location>
        <position position="171"/>
    </location>
    <ligand>
        <name>NAD(+)</name>
        <dbReference type="ChEBI" id="CHEBI:57540"/>
    </ligand>
</feature>
<dbReference type="GO" id="GO:0000271">
    <property type="term" value="P:polysaccharide biosynthetic process"/>
    <property type="evidence" value="ECO:0007669"/>
    <property type="project" value="InterPro"/>
</dbReference>
<evidence type="ECO:0000313" key="13">
    <source>
        <dbReference type="Proteomes" id="UP000803844"/>
    </source>
</evidence>
<dbReference type="SUPFAM" id="SSF48179">
    <property type="entry name" value="6-phosphogluconate dehydrogenase C-terminal domain-like"/>
    <property type="match status" value="1"/>
</dbReference>
<dbReference type="PIRSF" id="PIRSF500134">
    <property type="entry name" value="UDPglc_DH_bac"/>
    <property type="match status" value="1"/>
</dbReference>
<dbReference type="Pfam" id="PF03720">
    <property type="entry name" value="UDPG_MGDP_dh_C"/>
    <property type="match status" value="1"/>
</dbReference>
<keyword evidence="4" id="KW-0560">Oxidoreductase</keyword>
<dbReference type="SUPFAM" id="SSF51735">
    <property type="entry name" value="NAD(P)-binding Rossmann-fold domains"/>
    <property type="match status" value="1"/>
</dbReference>
<evidence type="ECO:0000256" key="7">
    <source>
        <dbReference type="PIRSR" id="PIRSR500134-1"/>
    </source>
</evidence>
<feature type="active site" description="Nucleophile" evidence="7">
    <location>
        <position position="356"/>
    </location>
</feature>
<accession>A0A9P4XXD6</accession>
<dbReference type="GO" id="GO:0051287">
    <property type="term" value="F:NAD binding"/>
    <property type="evidence" value="ECO:0007669"/>
    <property type="project" value="InterPro"/>
</dbReference>
<feature type="compositionally biased region" description="Low complexity" evidence="10">
    <location>
        <begin position="1"/>
        <end position="31"/>
    </location>
</feature>
<dbReference type="InterPro" id="IPR014027">
    <property type="entry name" value="UDP-Glc/GDP-Man_DH_C"/>
</dbReference>
<dbReference type="InterPro" id="IPR036220">
    <property type="entry name" value="UDP-Glc/GDP-Man_DH_C_sf"/>
</dbReference>
<evidence type="ECO:0000313" key="12">
    <source>
        <dbReference type="EMBL" id="KAF3762661.1"/>
    </source>
</evidence>
<dbReference type="GeneID" id="63834743"/>
<dbReference type="SMART" id="SM00984">
    <property type="entry name" value="UDPG_MGDP_dh_C"/>
    <property type="match status" value="1"/>
</dbReference>
<comment type="similarity">
    <text evidence="2">Belongs to the UDP-glucose/GDP-mannose dehydrogenase family.</text>
</comment>
<dbReference type="NCBIfam" id="TIGR03026">
    <property type="entry name" value="NDP-sugDHase"/>
    <property type="match status" value="1"/>
</dbReference>
<feature type="binding site" evidence="9">
    <location>
        <position position="359"/>
    </location>
    <ligand>
        <name>NAD(+)</name>
        <dbReference type="ChEBI" id="CHEBI:57540"/>
    </ligand>
</feature>
<dbReference type="GO" id="GO:0005634">
    <property type="term" value="C:nucleus"/>
    <property type="evidence" value="ECO:0007669"/>
    <property type="project" value="TreeGrafter"/>
</dbReference>
<dbReference type="Pfam" id="PF03721">
    <property type="entry name" value="UDPG_MGDP_dh_N"/>
    <property type="match status" value="2"/>
</dbReference>
<dbReference type="InterPro" id="IPR028356">
    <property type="entry name" value="UDPglc_DH_euk"/>
</dbReference>
<dbReference type="Proteomes" id="UP000803844">
    <property type="component" value="Unassembled WGS sequence"/>
</dbReference>